<dbReference type="AlphaFoldDB" id="A0AAJ0U446"/>
<keyword evidence="2" id="KW-0813">Transport</keyword>
<evidence type="ECO:0000256" key="5">
    <source>
        <dbReference type="SAM" id="MobiDB-lite"/>
    </source>
</evidence>
<dbReference type="Pfam" id="PF01813">
    <property type="entry name" value="ATP-synt_D"/>
    <property type="match status" value="1"/>
</dbReference>
<dbReference type="GO" id="GO:0046961">
    <property type="term" value="F:proton-transporting ATPase activity, rotational mechanism"/>
    <property type="evidence" value="ECO:0007669"/>
    <property type="project" value="InterPro"/>
</dbReference>
<dbReference type="Gene3D" id="1.10.287.3240">
    <property type="match status" value="1"/>
</dbReference>
<feature type="compositionally biased region" description="Basic and acidic residues" evidence="5">
    <location>
        <begin position="172"/>
        <end position="181"/>
    </location>
</feature>
<protein>
    <recommendedName>
        <fullName evidence="8">ATPase</fullName>
    </recommendedName>
</protein>
<reference evidence="6" key="1">
    <citation type="submission" date="2017-08" db="EMBL/GenBank/DDBJ databases">
        <authorList>
            <person name="Imhoff J.F."/>
            <person name="Rahn T."/>
            <person name="Kuenzel S."/>
            <person name="Neulinger S.C."/>
        </authorList>
    </citation>
    <scope>NUCLEOTIDE SEQUENCE</scope>
    <source>
        <strain evidence="6">DSM 11080</strain>
    </source>
</reference>
<feature type="coiled-coil region" evidence="4">
    <location>
        <begin position="261"/>
        <end position="303"/>
    </location>
</feature>
<accession>A0AAJ0U446</accession>
<evidence type="ECO:0000313" key="6">
    <source>
        <dbReference type="EMBL" id="MBK1704925.1"/>
    </source>
</evidence>
<keyword evidence="3" id="KW-0406">Ion transport</keyword>
<reference evidence="6" key="2">
    <citation type="journal article" date="2020" name="Microorganisms">
        <title>Osmotic Adaptation and Compatible Solute Biosynthesis of Phototrophic Bacteria as Revealed from Genome Analyses.</title>
        <authorList>
            <person name="Imhoff J.F."/>
            <person name="Rahn T."/>
            <person name="Kunzel S."/>
            <person name="Keller A."/>
            <person name="Neulinger S.C."/>
        </authorList>
    </citation>
    <scope>NUCLEOTIDE SEQUENCE</scope>
    <source>
        <strain evidence="6">DSM 11080</strain>
    </source>
</reference>
<feature type="region of interest" description="Disordered" evidence="5">
    <location>
        <begin position="149"/>
        <end position="222"/>
    </location>
</feature>
<evidence type="ECO:0000256" key="3">
    <source>
        <dbReference type="ARBA" id="ARBA00023065"/>
    </source>
</evidence>
<evidence type="ECO:0000313" key="7">
    <source>
        <dbReference type="Proteomes" id="UP001296776"/>
    </source>
</evidence>
<gene>
    <name evidence="6" type="ORF">CKO40_10345</name>
</gene>
<evidence type="ECO:0000256" key="1">
    <source>
        <dbReference type="ARBA" id="ARBA00005850"/>
    </source>
</evidence>
<keyword evidence="7" id="KW-1185">Reference proteome</keyword>
<keyword evidence="4" id="KW-0175">Coiled coil</keyword>
<name>A0AAJ0U446_9GAMM</name>
<evidence type="ECO:0008006" key="8">
    <source>
        <dbReference type="Google" id="ProtNLM"/>
    </source>
</evidence>
<dbReference type="PANTHER" id="PTHR11671">
    <property type="entry name" value="V-TYPE ATP SYNTHASE SUBUNIT D"/>
    <property type="match status" value="1"/>
</dbReference>
<dbReference type="Proteomes" id="UP001296776">
    <property type="component" value="Unassembled WGS sequence"/>
</dbReference>
<evidence type="ECO:0000256" key="4">
    <source>
        <dbReference type="SAM" id="Coils"/>
    </source>
</evidence>
<sequence>MRIPTPARMRPLARARIWAPKSVPVWAWRRARNEARRRSRPPEGMVMNDRELVPTQSAFLELKAERAGMQEGYRFLDEKRLILAAEILANLKTYEALLRDWRALEQRARASFRAAIGRHGLEGLTVYPPLQADCRLHCASRSVLGVRIEEPHETKREGSSRAEPEPSGPELSRPESSRPEPSRAGSNKAGPNGAQPQTAFDEADEESAESIAAGDAPTGKTDPAPAVFSSVFQSPEADACRAVFAELMPIATRLAVLTGNLERLRGEYLRTARRARALENLLLPELDAQLSLIENALEEQEREEAVRVRCIGRP</sequence>
<evidence type="ECO:0000256" key="2">
    <source>
        <dbReference type="ARBA" id="ARBA00022448"/>
    </source>
</evidence>
<dbReference type="EMBL" id="NRSJ01000016">
    <property type="protein sequence ID" value="MBK1704925.1"/>
    <property type="molecule type" value="Genomic_DNA"/>
</dbReference>
<feature type="compositionally biased region" description="Basic and acidic residues" evidence="5">
    <location>
        <begin position="149"/>
        <end position="164"/>
    </location>
</feature>
<organism evidence="6 7">
    <name type="scientific">Halochromatium glycolicum</name>
    <dbReference type="NCBI Taxonomy" id="85075"/>
    <lineage>
        <taxon>Bacteria</taxon>
        <taxon>Pseudomonadati</taxon>
        <taxon>Pseudomonadota</taxon>
        <taxon>Gammaproteobacteria</taxon>
        <taxon>Chromatiales</taxon>
        <taxon>Chromatiaceae</taxon>
        <taxon>Halochromatium</taxon>
    </lineage>
</organism>
<proteinExistence type="inferred from homology"/>
<dbReference type="InterPro" id="IPR002699">
    <property type="entry name" value="V_ATPase_D"/>
</dbReference>
<comment type="caution">
    <text evidence="6">The sequence shown here is derived from an EMBL/GenBank/DDBJ whole genome shotgun (WGS) entry which is preliminary data.</text>
</comment>
<comment type="similarity">
    <text evidence="1">Belongs to the V-ATPase D subunit family.</text>
</comment>